<keyword evidence="2" id="KW-1185">Reference proteome</keyword>
<proteinExistence type="predicted"/>
<comment type="caution">
    <text evidence="1">The sequence shown here is derived from an EMBL/GenBank/DDBJ whole genome shotgun (WGS) entry which is preliminary data.</text>
</comment>
<evidence type="ECO:0000313" key="1">
    <source>
        <dbReference type="EMBL" id="MEQ3511396.1"/>
    </source>
</evidence>
<dbReference type="RefSeq" id="WP_176608576.1">
    <property type="nucleotide sequence ID" value="NZ_CAUIXF010000006.1"/>
</dbReference>
<evidence type="ECO:0000313" key="2">
    <source>
        <dbReference type="Proteomes" id="UP001447151"/>
    </source>
</evidence>
<reference evidence="1 2" key="1">
    <citation type="submission" date="2024-05" db="EMBL/GenBank/DDBJ databases">
        <authorList>
            <person name="Matzinger S.R."/>
            <person name="Bankers L."/>
            <person name="Rossheim A."/>
            <person name="Hetherington-Rauth M.C."/>
            <person name="Smith A."/>
            <person name="Baird S."/>
            <person name="Polanco D."/>
        </authorList>
    </citation>
    <scope>NUCLEOTIDE SEQUENCE [LARGE SCALE GENOMIC DNA]</scope>
    <source>
        <strain evidence="1 2">2024CJ-00066</strain>
    </source>
</reference>
<organism evidence="1 2">
    <name type="scientific">Neisseria polysaccharea</name>
    <dbReference type="NCBI Taxonomy" id="489"/>
    <lineage>
        <taxon>Bacteria</taxon>
        <taxon>Pseudomonadati</taxon>
        <taxon>Pseudomonadota</taxon>
        <taxon>Betaproteobacteria</taxon>
        <taxon>Neisseriales</taxon>
        <taxon>Neisseriaceae</taxon>
        <taxon>Neisseria</taxon>
    </lineage>
</organism>
<protein>
    <submittedName>
        <fullName evidence="1">Uncharacterized protein</fullName>
    </submittedName>
</protein>
<accession>A0ABV1JLN2</accession>
<name>A0ABV1JLN2_NEIPO</name>
<gene>
    <name evidence="1" type="ORF">ABM124_08825</name>
</gene>
<sequence>MALGIFKCIQTTTKRFFCCRTWGLRGSLRTVEAGCFVGCGVGAGGKVFRLVSLFLTTKP</sequence>
<dbReference type="EMBL" id="JBECZB010000012">
    <property type="protein sequence ID" value="MEQ3511396.1"/>
    <property type="molecule type" value="Genomic_DNA"/>
</dbReference>
<dbReference type="Proteomes" id="UP001447151">
    <property type="component" value="Unassembled WGS sequence"/>
</dbReference>